<sequence length="320" mass="35436">MCLMNIYVHLSISIPLFSCMYLLWPELLTLQSPTNSSTLFSKKCPPSSWFCQFSLRRDFAFAWFLLFEYIIFFWPIVSPSLTLSPCRDGRRNKGTVLRLSVAYIMDLRNDLVQTTAIRQEANLARTLIPQLSSYIQNLENALKEAEISSGKPLGSITGVLDDGLANYQSLLENWEVLARANAARPTNGESTPQGKMESEMASPLENMQMAFSAGRPPTTASTTTNNSSLSSYHPNAVFVGGPICKQEENDEMCYGGSHVPDDTTDGFFDSTNTNNNNQNNGSTTNSVAKFDLSLMQQMTPSGQVDCGGHENPMQVECQNQ</sequence>
<evidence type="ECO:0000313" key="4">
    <source>
        <dbReference type="Proteomes" id="UP000278807"/>
    </source>
</evidence>
<feature type="compositionally biased region" description="Low complexity" evidence="1">
    <location>
        <begin position="265"/>
        <end position="284"/>
    </location>
</feature>
<feature type="transmembrane region" description="Helical" evidence="2">
    <location>
        <begin position="6"/>
        <end position="24"/>
    </location>
</feature>
<dbReference type="WBParaSite" id="HNAJ_0001282601-mRNA-1">
    <property type="protein sequence ID" value="HNAJ_0001282601-mRNA-1"/>
    <property type="gene ID" value="HNAJ_0001282601"/>
</dbReference>
<proteinExistence type="predicted"/>
<evidence type="ECO:0000313" key="5">
    <source>
        <dbReference type="WBParaSite" id="HNAJ_0001282601-mRNA-1"/>
    </source>
</evidence>
<dbReference type="OrthoDB" id="6266512at2759"/>
<gene>
    <name evidence="3" type="ORF">HNAJ_LOCUS12802</name>
</gene>
<keyword evidence="4" id="KW-1185">Reference proteome</keyword>
<reference evidence="3 4" key="2">
    <citation type="submission" date="2018-11" db="EMBL/GenBank/DDBJ databases">
        <authorList>
            <consortium name="Pathogen Informatics"/>
        </authorList>
    </citation>
    <scope>NUCLEOTIDE SEQUENCE [LARGE SCALE GENOMIC DNA]</scope>
</reference>
<dbReference type="Gene3D" id="4.10.280.10">
    <property type="entry name" value="Helix-loop-helix DNA-binding domain"/>
    <property type="match status" value="1"/>
</dbReference>
<dbReference type="GO" id="GO:0046983">
    <property type="term" value="F:protein dimerization activity"/>
    <property type="evidence" value="ECO:0007669"/>
    <property type="project" value="InterPro"/>
</dbReference>
<evidence type="ECO:0000256" key="1">
    <source>
        <dbReference type="SAM" id="MobiDB-lite"/>
    </source>
</evidence>
<dbReference type="AlphaFoldDB" id="A0A0R3TY79"/>
<dbReference type="Proteomes" id="UP000278807">
    <property type="component" value="Unassembled WGS sequence"/>
</dbReference>
<dbReference type="InterPro" id="IPR036638">
    <property type="entry name" value="HLH_DNA-bd_sf"/>
</dbReference>
<evidence type="ECO:0000313" key="3">
    <source>
        <dbReference type="EMBL" id="VDO14139.1"/>
    </source>
</evidence>
<keyword evidence="2" id="KW-0812">Transmembrane</keyword>
<protein>
    <submittedName>
        <fullName evidence="5">BHLH domain-containing protein</fullName>
    </submittedName>
</protein>
<name>A0A0R3TY79_RODNA</name>
<organism evidence="5">
    <name type="scientific">Rodentolepis nana</name>
    <name type="common">Dwarf tapeworm</name>
    <name type="synonym">Hymenolepis nana</name>
    <dbReference type="NCBI Taxonomy" id="102285"/>
    <lineage>
        <taxon>Eukaryota</taxon>
        <taxon>Metazoa</taxon>
        <taxon>Spiralia</taxon>
        <taxon>Lophotrochozoa</taxon>
        <taxon>Platyhelminthes</taxon>
        <taxon>Cestoda</taxon>
        <taxon>Eucestoda</taxon>
        <taxon>Cyclophyllidea</taxon>
        <taxon>Hymenolepididae</taxon>
        <taxon>Rodentolepis</taxon>
    </lineage>
</organism>
<evidence type="ECO:0000256" key="2">
    <source>
        <dbReference type="SAM" id="Phobius"/>
    </source>
</evidence>
<accession>A0A0R3TY79</accession>
<reference evidence="5" key="1">
    <citation type="submission" date="2017-02" db="UniProtKB">
        <authorList>
            <consortium name="WormBaseParasite"/>
        </authorList>
    </citation>
    <scope>IDENTIFICATION</scope>
</reference>
<keyword evidence="2" id="KW-1133">Transmembrane helix</keyword>
<feature type="transmembrane region" description="Helical" evidence="2">
    <location>
        <begin position="59"/>
        <end position="77"/>
    </location>
</feature>
<keyword evidence="2" id="KW-0472">Membrane</keyword>
<feature type="region of interest" description="Disordered" evidence="1">
    <location>
        <begin position="264"/>
        <end position="284"/>
    </location>
</feature>
<dbReference type="EMBL" id="UZAE01014671">
    <property type="protein sequence ID" value="VDO14139.1"/>
    <property type="molecule type" value="Genomic_DNA"/>
</dbReference>